<dbReference type="Proteomes" id="UP001195624">
    <property type="component" value="Unassembled WGS sequence"/>
</dbReference>
<protein>
    <submittedName>
        <fullName evidence="1">Uncharacterized protein</fullName>
    </submittedName>
</protein>
<gene>
    <name evidence="1" type="ORF">J2125_003947</name>
</gene>
<dbReference type="RefSeq" id="WP_017801294.1">
    <property type="nucleotide sequence ID" value="NZ_JAGGMQ010000001.1"/>
</dbReference>
<reference evidence="2" key="1">
    <citation type="submission" date="2023-07" db="EMBL/GenBank/DDBJ databases">
        <title>Genome mining of underrepresented organisms for secondary metabolites.</title>
        <authorList>
            <person name="D'Agostino P.M."/>
        </authorList>
    </citation>
    <scope>NUCLEOTIDE SEQUENCE [LARGE SCALE GENOMIC DNA]</scope>
    <source>
        <strain evidence="2">WS4403</strain>
    </source>
</reference>
<comment type="caution">
    <text evidence="1">The sequence shown here is derived from an EMBL/GenBank/DDBJ whole genome shotgun (WGS) entry which is preliminary data.</text>
</comment>
<sequence>MEKDFLLTYSVTNNCETTDIIMKDKADRVRRDIAALTCWEKLRSVETTFFGTMDITGSTDSDKKSNAKENVCDAFIPILKKYGVADQDVIIHCAIMVESISGVYEFEVWNV</sequence>
<dbReference type="EMBL" id="JAGGMQ010000001">
    <property type="protein sequence ID" value="MBP2170755.1"/>
    <property type="molecule type" value="Genomic_DNA"/>
</dbReference>
<name>A0ABS4PF64_9GAMM</name>
<proteinExistence type="predicted"/>
<keyword evidence="2" id="KW-1185">Reference proteome</keyword>
<organism evidence="1 2">
    <name type="scientific">Winslowiella toletana</name>
    <dbReference type="NCBI Taxonomy" id="92490"/>
    <lineage>
        <taxon>Bacteria</taxon>
        <taxon>Pseudomonadati</taxon>
        <taxon>Pseudomonadota</taxon>
        <taxon>Gammaproteobacteria</taxon>
        <taxon>Enterobacterales</taxon>
        <taxon>Erwiniaceae</taxon>
        <taxon>Winslowiella</taxon>
    </lineage>
</organism>
<evidence type="ECO:0000313" key="2">
    <source>
        <dbReference type="Proteomes" id="UP001195624"/>
    </source>
</evidence>
<evidence type="ECO:0000313" key="1">
    <source>
        <dbReference type="EMBL" id="MBP2170755.1"/>
    </source>
</evidence>
<accession>A0ABS4PF64</accession>